<dbReference type="EC" id="2.7.1.170" evidence="1"/>
<dbReference type="Gene3D" id="3.30.420.40">
    <property type="match status" value="2"/>
</dbReference>
<keyword evidence="3" id="KW-1185">Reference proteome</keyword>
<comment type="catalytic activity">
    <reaction evidence="1">
        <text>1,6-anhydro-N-acetyl-beta-muramate + ATP + H2O = N-acetyl-D-muramate 6-phosphate + ADP + H(+)</text>
        <dbReference type="Rhea" id="RHEA:24952"/>
        <dbReference type="ChEBI" id="CHEBI:15377"/>
        <dbReference type="ChEBI" id="CHEBI:15378"/>
        <dbReference type="ChEBI" id="CHEBI:30616"/>
        <dbReference type="ChEBI" id="CHEBI:58690"/>
        <dbReference type="ChEBI" id="CHEBI:58722"/>
        <dbReference type="ChEBI" id="CHEBI:456216"/>
        <dbReference type="EC" id="2.7.1.170"/>
    </reaction>
</comment>
<dbReference type="NCBIfam" id="NF007148">
    <property type="entry name" value="PRK09585.3-2"/>
    <property type="match status" value="1"/>
</dbReference>
<comment type="similarity">
    <text evidence="1">Belongs to the anhydro-N-acetylmuramic acid kinase family.</text>
</comment>
<keyword evidence="1 2" id="KW-0808">Transferase</keyword>
<dbReference type="PANTHER" id="PTHR30605">
    <property type="entry name" value="ANHYDRO-N-ACETYLMURAMIC ACID KINASE"/>
    <property type="match status" value="1"/>
</dbReference>
<dbReference type="SUPFAM" id="SSF53067">
    <property type="entry name" value="Actin-like ATPase domain"/>
    <property type="match status" value="1"/>
</dbReference>
<organism evidence="2 3">
    <name type="scientific">Cohnella cellulosilytica</name>
    <dbReference type="NCBI Taxonomy" id="986710"/>
    <lineage>
        <taxon>Bacteria</taxon>
        <taxon>Bacillati</taxon>
        <taxon>Bacillota</taxon>
        <taxon>Bacilli</taxon>
        <taxon>Bacillales</taxon>
        <taxon>Paenibacillaceae</taxon>
        <taxon>Cohnella</taxon>
    </lineage>
</organism>
<dbReference type="Pfam" id="PF03702">
    <property type="entry name" value="AnmK"/>
    <property type="match status" value="1"/>
</dbReference>
<dbReference type="HAMAP" id="MF_01270">
    <property type="entry name" value="AnhMurNAc_kinase"/>
    <property type="match status" value="1"/>
</dbReference>
<comment type="pathway">
    <text evidence="1">Cell wall biogenesis; peptidoglycan recycling.</text>
</comment>
<dbReference type="RefSeq" id="WP_378052675.1">
    <property type="nucleotide sequence ID" value="NZ_JBHMDN010000055.1"/>
</dbReference>
<dbReference type="InterPro" id="IPR043129">
    <property type="entry name" value="ATPase_NBD"/>
</dbReference>
<sequence length="413" mass="44251">MRMNEKGNVYGRRCQEDGAREGAEDVRYAVGLMSGTSVDGIDAAAIEIREGEAGERPRIRLLSFGNTPYPADVREEIFALFEPSAATVDRVGRLNVLLGELYAEAALSAIRQAGLAPEEVEVVGSHGQTIYHAPQPFTSHGCDLRYTVQIGEGAVIAARTGIPCVSDFRVADMAWGGQGAPLVPFTEYLLYREPRRTLLLQNIGGIGNVTVLPAACTPEEVYAFDTGPGNMLIDGVVARLFPGMSMDVGGAIAREGRVDAELLERLRGEPYYGLPLPKSTGRELFGAAYVDKLLAWREERGISAGDLAATVTRLTAWSIGDAYRRFIRPKHTADAMIVGGGGSYNRTLIGMLKEELEPMGVEVLTQEDIGLSSDAKEAVAFALLADYALAGRPNSLPGVTGAKRAAVLGKISY</sequence>
<reference evidence="3" key="1">
    <citation type="journal article" date="2019" name="Int. J. Syst. Evol. Microbiol.">
        <title>The Global Catalogue of Microorganisms (GCM) 10K type strain sequencing project: providing services to taxonomists for standard genome sequencing and annotation.</title>
        <authorList>
            <consortium name="The Broad Institute Genomics Platform"/>
            <consortium name="The Broad Institute Genome Sequencing Center for Infectious Disease"/>
            <person name="Wu L."/>
            <person name="Ma J."/>
        </authorList>
    </citation>
    <scope>NUCLEOTIDE SEQUENCE [LARGE SCALE GENOMIC DNA]</scope>
    <source>
        <strain evidence="3">KCTC 12907</strain>
    </source>
</reference>
<accession>A0ABW2F6L6</accession>
<dbReference type="CDD" id="cd24050">
    <property type="entry name" value="ASKHA_NBD_ANMK"/>
    <property type="match status" value="1"/>
</dbReference>
<name>A0ABW2F6L6_9BACL</name>
<evidence type="ECO:0000313" key="3">
    <source>
        <dbReference type="Proteomes" id="UP001596378"/>
    </source>
</evidence>
<keyword evidence="1" id="KW-0119">Carbohydrate metabolism</keyword>
<keyword evidence="1" id="KW-0547">Nucleotide-binding</keyword>
<dbReference type="Proteomes" id="UP001596378">
    <property type="component" value="Unassembled WGS sequence"/>
</dbReference>
<protein>
    <recommendedName>
        <fullName evidence="1">Anhydro-N-acetylmuramic acid kinase</fullName>
        <ecNumber evidence="1">2.7.1.170</ecNumber>
    </recommendedName>
    <alternativeName>
        <fullName evidence="1">AnhMurNAc kinase</fullName>
    </alternativeName>
</protein>
<evidence type="ECO:0000313" key="2">
    <source>
        <dbReference type="EMBL" id="MFC7148848.1"/>
    </source>
</evidence>
<gene>
    <name evidence="1" type="primary">anmK</name>
    <name evidence="2" type="ORF">ACFQMJ_09945</name>
</gene>
<keyword evidence="1 2" id="KW-0418">Kinase</keyword>
<dbReference type="GO" id="GO:0016301">
    <property type="term" value="F:kinase activity"/>
    <property type="evidence" value="ECO:0007669"/>
    <property type="project" value="UniProtKB-KW"/>
</dbReference>
<dbReference type="EMBL" id="JBHTAI010000005">
    <property type="protein sequence ID" value="MFC7148848.1"/>
    <property type="molecule type" value="Genomic_DNA"/>
</dbReference>
<comment type="function">
    <text evidence="1">Catalyzes the specific phosphorylation of 1,6-anhydro-N-acetylmuramic acid (anhMurNAc) with the simultaneous cleavage of the 1,6-anhydro ring, generating MurNAc-6-P. Is required for the utilization of anhMurNAc either imported from the medium or derived from its own cell wall murein, and thus plays a role in cell wall recycling.</text>
</comment>
<comment type="pathway">
    <text evidence="1">Amino-sugar metabolism; 1,6-anhydro-N-acetylmuramate degradation.</text>
</comment>
<dbReference type="InterPro" id="IPR005338">
    <property type="entry name" value="Anhydro_N_Ac-Mur_kinase"/>
</dbReference>
<comment type="caution">
    <text evidence="2">The sequence shown here is derived from an EMBL/GenBank/DDBJ whole genome shotgun (WGS) entry which is preliminary data.</text>
</comment>
<proteinExistence type="inferred from homology"/>
<dbReference type="PANTHER" id="PTHR30605:SF0">
    <property type="entry name" value="ANHYDRO-N-ACETYLMURAMIC ACID KINASE"/>
    <property type="match status" value="1"/>
</dbReference>
<evidence type="ECO:0000256" key="1">
    <source>
        <dbReference type="HAMAP-Rule" id="MF_01270"/>
    </source>
</evidence>
<keyword evidence="1" id="KW-0067">ATP-binding</keyword>
<feature type="binding site" evidence="1">
    <location>
        <begin position="35"/>
        <end position="42"/>
    </location>
    <ligand>
        <name>ATP</name>
        <dbReference type="ChEBI" id="CHEBI:30616"/>
    </ligand>
</feature>